<dbReference type="EMBL" id="KN838646">
    <property type="protein sequence ID" value="KIJ99491.1"/>
    <property type="molecule type" value="Genomic_DNA"/>
</dbReference>
<evidence type="ECO:0000313" key="1">
    <source>
        <dbReference type="EMBL" id="KIJ99491.1"/>
    </source>
</evidence>
<reference evidence="1 2" key="1">
    <citation type="submission" date="2014-04" db="EMBL/GenBank/DDBJ databases">
        <authorList>
            <consortium name="DOE Joint Genome Institute"/>
            <person name="Kuo A."/>
            <person name="Kohler A."/>
            <person name="Nagy L.G."/>
            <person name="Floudas D."/>
            <person name="Copeland A."/>
            <person name="Barry K.W."/>
            <person name="Cichocki N."/>
            <person name="Veneault-Fourrey C."/>
            <person name="LaButti K."/>
            <person name="Lindquist E.A."/>
            <person name="Lipzen A."/>
            <person name="Lundell T."/>
            <person name="Morin E."/>
            <person name="Murat C."/>
            <person name="Sun H."/>
            <person name="Tunlid A."/>
            <person name="Henrissat B."/>
            <person name="Grigoriev I.V."/>
            <person name="Hibbett D.S."/>
            <person name="Martin F."/>
            <person name="Nordberg H.P."/>
            <person name="Cantor M.N."/>
            <person name="Hua S.X."/>
        </authorList>
    </citation>
    <scope>NUCLEOTIDE SEQUENCE [LARGE SCALE GENOMIC DNA]</scope>
    <source>
        <strain evidence="1 2">LaAM-08-1</strain>
    </source>
</reference>
<reference evidence="2" key="2">
    <citation type="submission" date="2015-01" db="EMBL/GenBank/DDBJ databases">
        <title>Evolutionary Origins and Diversification of the Mycorrhizal Mutualists.</title>
        <authorList>
            <consortium name="DOE Joint Genome Institute"/>
            <consortium name="Mycorrhizal Genomics Consortium"/>
            <person name="Kohler A."/>
            <person name="Kuo A."/>
            <person name="Nagy L.G."/>
            <person name="Floudas D."/>
            <person name="Copeland A."/>
            <person name="Barry K.W."/>
            <person name="Cichocki N."/>
            <person name="Veneault-Fourrey C."/>
            <person name="LaButti K."/>
            <person name="Lindquist E.A."/>
            <person name="Lipzen A."/>
            <person name="Lundell T."/>
            <person name="Morin E."/>
            <person name="Murat C."/>
            <person name="Riley R."/>
            <person name="Ohm R."/>
            <person name="Sun H."/>
            <person name="Tunlid A."/>
            <person name="Henrissat B."/>
            <person name="Grigoriev I.V."/>
            <person name="Hibbett D.S."/>
            <person name="Martin F."/>
        </authorList>
    </citation>
    <scope>NUCLEOTIDE SEQUENCE [LARGE SCALE GENOMIC DNA]</scope>
    <source>
        <strain evidence="2">LaAM-08-1</strain>
    </source>
</reference>
<accession>A0A0C9XPJ4</accession>
<protein>
    <submittedName>
        <fullName evidence="1">Uncharacterized protein</fullName>
    </submittedName>
</protein>
<dbReference type="Proteomes" id="UP000054477">
    <property type="component" value="Unassembled WGS sequence"/>
</dbReference>
<keyword evidence="2" id="KW-1185">Reference proteome</keyword>
<organism evidence="1 2">
    <name type="scientific">Laccaria amethystina LaAM-08-1</name>
    <dbReference type="NCBI Taxonomy" id="1095629"/>
    <lineage>
        <taxon>Eukaryota</taxon>
        <taxon>Fungi</taxon>
        <taxon>Dikarya</taxon>
        <taxon>Basidiomycota</taxon>
        <taxon>Agaricomycotina</taxon>
        <taxon>Agaricomycetes</taxon>
        <taxon>Agaricomycetidae</taxon>
        <taxon>Agaricales</taxon>
        <taxon>Agaricineae</taxon>
        <taxon>Hydnangiaceae</taxon>
        <taxon>Laccaria</taxon>
    </lineage>
</organism>
<dbReference type="AlphaFoldDB" id="A0A0C9XPJ4"/>
<dbReference type="HOGENOM" id="CLU_2776283_0_0_1"/>
<proteinExistence type="predicted"/>
<name>A0A0C9XPJ4_9AGAR</name>
<evidence type="ECO:0000313" key="2">
    <source>
        <dbReference type="Proteomes" id="UP000054477"/>
    </source>
</evidence>
<sequence length="69" mass="7831">MLFSRRYPKNGIYADARYKTYIYGLRLTLVSRPRTIVGYSNPIERGRGDKQAHSLCFSLITTMAGNVGD</sequence>
<gene>
    <name evidence="1" type="ORF">K443DRAFT_171883</name>
</gene>